<feature type="compositionally biased region" description="Pro residues" evidence="1">
    <location>
        <begin position="267"/>
        <end position="280"/>
    </location>
</feature>
<feature type="compositionally biased region" description="Polar residues" evidence="1">
    <location>
        <begin position="283"/>
        <end position="300"/>
    </location>
</feature>
<dbReference type="EMBL" id="CP029425">
    <property type="protein sequence ID" value="AWL96330.1"/>
    <property type="molecule type" value="Genomic_DNA"/>
</dbReference>
<keyword evidence="2" id="KW-0472">Membrane</keyword>
<evidence type="ECO:0000256" key="1">
    <source>
        <dbReference type="SAM" id="MobiDB-lite"/>
    </source>
</evidence>
<feature type="region of interest" description="Disordered" evidence="1">
    <location>
        <begin position="257"/>
        <end position="300"/>
    </location>
</feature>
<evidence type="ECO:0000313" key="3">
    <source>
        <dbReference type="EMBL" id="AWL96330.1"/>
    </source>
</evidence>
<accession>A0A2U8PFE0</accession>
<dbReference type="Proteomes" id="UP000215703">
    <property type="component" value="Chromosome"/>
</dbReference>
<organism evidence="3 4">
    <name type="scientific">Bradyrhizobium ottawaense</name>
    <dbReference type="NCBI Taxonomy" id="931866"/>
    <lineage>
        <taxon>Bacteria</taxon>
        <taxon>Pseudomonadati</taxon>
        <taxon>Pseudomonadota</taxon>
        <taxon>Alphaproteobacteria</taxon>
        <taxon>Hyphomicrobiales</taxon>
        <taxon>Nitrobacteraceae</taxon>
        <taxon>Bradyrhizobium</taxon>
    </lineage>
</organism>
<evidence type="ECO:0000256" key="2">
    <source>
        <dbReference type="SAM" id="Phobius"/>
    </source>
</evidence>
<gene>
    <name evidence="3" type="ORF">CIT37_32545</name>
</gene>
<proteinExistence type="predicted"/>
<feature type="region of interest" description="Disordered" evidence="1">
    <location>
        <begin position="1"/>
        <end position="74"/>
    </location>
</feature>
<keyword evidence="2" id="KW-0812">Transmembrane</keyword>
<feature type="transmembrane region" description="Helical" evidence="2">
    <location>
        <begin position="118"/>
        <end position="138"/>
    </location>
</feature>
<feature type="region of interest" description="Disordered" evidence="1">
    <location>
        <begin position="1251"/>
        <end position="1282"/>
    </location>
</feature>
<reference evidence="3 4" key="1">
    <citation type="journal article" date="2014" name="Int. J. Syst. Evol. Microbiol.">
        <title>Bradyrhizobium ottawaense sp. nov., a symbiotic nitrogen fixing bacterium from root nodules of soybeans in Canada.</title>
        <authorList>
            <person name="Yu X."/>
            <person name="Cloutier S."/>
            <person name="Tambong J.T."/>
            <person name="Bromfield E.S."/>
        </authorList>
    </citation>
    <scope>NUCLEOTIDE SEQUENCE [LARGE SCALE GENOMIC DNA]</scope>
    <source>
        <strain evidence="3 4">OO99</strain>
    </source>
</reference>
<name>A0A2U8PFE0_9BRAD</name>
<evidence type="ECO:0000313" key="4">
    <source>
        <dbReference type="Proteomes" id="UP000215703"/>
    </source>
</evidence>
<keyword evidence="2" id="KW-1133">Transmembrane helix</keyword>
<dbReference type="KEGG" id="bot:CIT37_32545"/>
<protein>
    <submittedName>
        <fullName evidence="3">Uncharacterized protein</fullName>
    </submittedName>
</protein>
<sequence length="1282" mass="135903">MTNSRNIRGMAAMPAQGASLPVDGCGPGGAQSSDGRLYREAMARNKSPQDFNRDFDRRGVQQQPQEWDDADWDPDQEAAAGHRARRLLSRSNSGFHRFGDGFGALRRWLAADRWLKRVVLVVGTLAVIFIGCFGALWWRLGAGPINLDIATPWLAAAIEDNIGHGNTVEIGGTQIERAGRVRIAVRIRDIIVRDRDHAVVASAPKAEVKLSGAGLLMGHLRAESLNLVDAELAIRIAPDGTVTVSAGDTAKPLATGVASKKDAGLPPTFPRNGVPPPPFATGPASQDPSQAASQGPPQVTAQSGILQGLDWLDSLSMTGLDGQNLNEIGLKNGNLIVDDQQRGSKWSFENITLSLRRPSRGGVTLSLGEEGARPWMLRATIGPAENGVRSVDIKADKVSTSNILLALRVKDLTYTADLPLTGELKGELGRDGVPTFFRGKLAVGAGNIIDTDTPDYPMAIDQAEINVEWDANRRVLVAPFKILSGANRLTLLAHLEPPNGTINDWQLGFSGGSILLGGIDNEPPLVFNRIAIGFRFDTDHKRLLLTQADISNGEIGVAGTGAIDYSGEPRLTLGFAGTPMSASALKRMWPTLVVPELREWVIERIERGTLQRIEIGVNSPTKNLPRKGPPIPDDGLSVNIVASGVAVRPVDGMPVVHDADLKARVTGRTATVTIGQGIADTPAGRKVTISDFVFEVPDMAPKPSPSRTRFRVEGPVPAAAEMLSNDRLSDLSSTVVDPNTSKGTFTANIQLGLPVKGELTKADTTYAVTADLNGFAADKLVMNQKLEANTLKIVASNTGYQVKGDVKINGQAASLDYRKPAEGDADVRLQATLDDASRARLGFDLSPAVSGSLPIKLSGKIAGGPDQTTKLGVEADLTSVKLDNILPGWVKLPGKSGKASFKVVPTAQSTRLEDIVIEGGGASIKGSLEVDANGDLMSANFPTYSPSDGDKASLKVERSQDGVIKGTMRGDVFDGRGFLKSAISGNSKDDKNKMKNVDFDIDVKLGAVAGFNGEAMRSVDAKMSKRNGAIKAFTLSGKVGKDTPVAADLRGGRAQGNREVIYLQTNDAGALLRFTDTYTKAVGGQMVVAMEPPTSEPNTSREGLINVRDFTVKGEAQLERVAAGAPNGTGNGVSFSALRAEFTRQNGALTVRDGVVKGPMIGATIEGSIDYPGNQVCMSGTFVPMYGVNNIFGQIPLFGIFLGGGNNEGLIGVTYEVVGTPAAPVMRVNPISAMAPGLFRKIFEFNTGKQNSPFEEFPSQSNDGSTGSTRQLSSGCSLTRRQ</sequence>
<reference evidence="3 4" key="2">
    <citation type="journal article" date="2017" name="Syst. Appl. Microbiol.">
        <title>Soybeans inoculated with root zone soils of Canadian native legumes harbour diverse and novel Bradyrhizobium spp. that possess agricultural potential.</title>
        <authorList>
            <person name="Bromfield E.S.P."/>
            <person name="Cloutier S."/>
            <person name="Tambong J.T."/>
            <person name="Tran Thi T.V."/>
        </authorList>
    </citation>
    <scope>NUCLEOTIDE SEQUENCE [LARGE SCALE GENOMIC DNA]</scope>
    <source>
        <strain evidence="3 4">OO99</strain>
    </source>
</reference>